<dbReference type="InterPro" id="IPR016181">
    <property type="entry name" value="Acyl_CoA_acyltransferase"/>
</dbReference>
<accession>A0ABY8Y031</accession>
<keyword evidence="3" id="KW-1185">Reference proteome</keyword>
<keyword evidence="2" id="KW-0808">Transferase</keyword>
<organism evidence="2 3">
    <name type="scientific">Amycolatopsis nalaikhensis</name>
    <dbReference type="NCBI Taxonomy" id="715472"/>
    <lineage>
        <taxon>Bacteria</taxon>
        <taxon>Bacillati</taxon>
        <taxon>Actinomycetota</taxon>
        <taxon>Actinomycetes</taxon>
        <taxon>Pseudonocardiales</taxon>
        <taxon>Pseudonocardiaceae</taxon>
        <taxon>Amycolatopsis</taxon>
    </lineage>
</organism>
<gene>
    <name evidence="2" type="ORF">QP939_22815</name>
</gene>
<reference evidence="2 3" key="1">
    <citation type="submission" date="2023-06" db="EMBL/GenBank/DDBJ databases">
        <authorList>
            <person name="Oyuntsetseg B."/>
            <person name="Kim S.B."/>
        </authorList>
    </citation>
    <scope>NUCLEOTIDE SEQUENCE [LARGE SCALE GENOMIC DNA]</scope>
    <source>
        <strain evidence="2 3">2-2</strain>
    </source>
</reference>
<dbReference type="CDD" id="cd04301">
    <property type="entry name" value="NAT_SF"/>
    <property type="match status" value="1"/>
</dbReference>
<dbReference type="GO" id="GO:0016746">
    <property type="term" value="F:acyltransferase activity"/>
    <property type="evidence" value="ECO:0007669"/>
    <property type="project" value="UniProtKB-KW"/>
</dbReference>
<dbReference type="Proteomes" id="UP001227101">
    <property type="component" value="Chromosome"/>
</dbReference>
<name>A0ABY8Y031_9PSEU</name>
<dbReference type="InterPro" id="IPR000182">
    <property type="entry name" value="GNAT_dom"/>
</dbReference>
<evidence type="ECO:0000313" key="2">
    <source>
        <dbReference type="EMBL" id="WIV61229.1"/>
    </source>
</evidence>
<dbReference type="Gene3D" id="3.40.630.30">
    <property type="match status" value="1"/>
</dbReference>
<keyword evidence="2" id="KW-0012">Acyltransferase</keyword>
<evidence type="ECO:0000259" key="1">
    <source>
        <dbReference type="PROSITE" id="PS51186"/>
    </source>
</evidence>
<evidence type="ECO:0000313" key="3">
    <source>
        <dbReference type="Proteomes" id="UP001227101"/>
    </source>
</evidence>
<dbReference type="EC" id="2.3.1.-" evidence="2"/>
<dbReference type="Pfam" id="PF13527">
    <property type="entry name" value="Acetyltransf_9"/>
    <property type="match status" value="1"/>
</dbReference>
<dbReference type="EMBL" id="CP127173">
    <property type="protein sequence ID" value="WIV61229.1"/>
    <property type="molecule type" value="Genomic_DNA"/>
</dbReference>
<dbReference type="RefSeq" id="WP_285458847.1">
    <property type="nucleotide sequence ID" value="NZ_CP127173.1"/>
</dbReference>
<proteinExistence type="predicted"/>
<dbReference type="PROSITE" id="PS51186">
    <property type="entry name" value="GNAT"/>
    <property type="match status" value="1"/>
</dbReference>
<dbReference type="SUPFAM" id="SSF55729">
    <property type="entry name" value="Acyl-CoA N-acyltransferases (Nat)"/>
    <property type="match status" value="1"/>
</dbReference>
<sequence length="172" mass="18027">MLIRRETPADQATIHALHSDAFRREEGVTPVEAPLVDELRADGDLIDALSLVALRGGETVGHVCCSRARIGEDATASVGLGPLGVRPDHQTSGVGSALMHAVLGAADALGYGLVVLLGSPDYYARFGFVAASTLSIASPDPSWGKYFQARTLTGYKPTQTGAFAYAPAFSRI</sequence>
<feature type="domain" description="N-acetyltransferase" evidence="1">
    <location>
        <begin position="1"/>
        <end position="153"/>
    </location>
</feature>
<protein>
    <submittedName>
        <fullName evidence="2">N-acetyltransferase</fullName>
        <ecNumber evidence="2">2.3.1.-</ecNumber>
    </submittedName>
</protein>